<name>A0A3B1AXQ3_9ZZZZ</name>
<sequence>MASQPGNGVYLGLSLEAGRIDDPFLVNPWEIITSGSVFWGADTVLGTIYLGYGYSSLKQNSVYRVVSGPHF</sequence>
<dbReference type="AlphaFoldDB" id="A0A3B1AXQ3"/>
<gene>
    <name evidence="1" type="ORF">MNBD_GAMMA25-1932</name>
</gene>
<proteinExistence type="predicted"/>
<accession>A0A3B1AXQ3</accession>
<reference evidence="1" key="1">
    <citation type="submission" date="2018-06" db="EMBL/GenBank/DDBJ databases">
        <authorList>
            <person name="Zhirakovskaya E."/>
        </authorList>
    </citation>
    <scope>NUCLEOTIDE SEQUENCE</scope>
</reference>
<evidence type="ECO:0000313" key="1">
    <source>
        <dbReference type="EMBL" id="VAX06551.1"/>
    </source>
</evidence>
<dbReference type="EMBL" id="UOFY01000008">
    <property type="protein sequence ID" value="VAX06551.1"/>
    <property type="molecule type" value="Genomic_DNA"/>
</dbReference>
<organism evidence="1">
    <name type="scientific">hydrothermal vent metagenome</name>
    <dbReference type="NCBI Taxonomy" id="652676"/>
    <lineage>
        <taxon>unclassified sequences</taxon>
        <taxon>metagenomes</taxon>
        <taxon>ecological metagenomes</taxon>
    </lineage>
</organism>
<protein>
    <submittedName>
        <fullName evidence="1">Uncharacterized protein</fullName>
    </submittedName>
</protein>